<evidence type="ECO:0000259" key="1">
    <source>
        <dbReference type="SMART" id="SM00670"/>
    </source>
</evidence>
<dbReference type="RefSeq" id="WP_172891203.1">
    <property type="nucleotide sequence ID" value="NZ_AP018316.1"/>
</dbReference>
<dbReference type="NCBIfam" id="TIGR00305">
    <property type="entry name" value="putative toxin-antitoxin system toxin component, PIN family"/>
    <property type="match status" value="1"/>
</dbReference>
<dbReference type="InterPro" id="IPR002850">
    <property type="entry name" value="PIN_toxin-like"/>
</dbReference>
<dbReference type="EMBL" id="AP018316">
    <property type="protein sequence ID" value="BAZ87025.1"/>
    <property type="molecule type" value="Genomic_DNA"/>
</dbReference>
<sequence length="137" mass="15816">MINKRRFVFDTNVFVSAFLFSQSKPRQALDKAQDVGIILLSAAVFAELQEVLSRPKFNRYITLERRRELIDNLVETIEFINVTEQINECRDPKDNKYLELAVSGKAQCIITGDEDLLILHPFKQIDILSVQKFLGEI</sequence>
<evidence type="ECO:0000313" key="3">
    <source>
        <dbReference type="Proteomes" id="UP000218702"/>
    </source>
</evidence>
<name>A0A1Z4V6Z2_9CYAN</name>
<dbReference type="InterPro" id="IPR029060">
    <property type="entry name" value="PIN-like_dom_sf"/>
</dbReference>
<dbReference type="InterPro" id="IPR002716">
    <property type="entry name" value="PIN_dom"/>
</dbReference>
<dbReference type="AlphaFoldDB" id="A0A1Z4V6Z2"/>
<accession>A0A1Z4V6Z2</accession>
<dbReference type="Gene3D" id="3.40.50.1010">
    <property type="entry name" value="5'-nuclease"/>
    <property type="match status" value="1"/>
</dbReference>
<evidence type="ECO:0000313" key="2">
    <source>
        <dbReference type="EMBL" id="BAZ87025.1"/>
    </source>
</evidence>
<dbReference type="SUPFAM" id="SSF88723">
    <property type="entry name" value="PIN domain-like"/>
    <property type="match status" value="1"/>
</dbReference>
<feature type="domain" description="PIN" evidence="1">
    <location>
        <begin position="5"/>
        <end position="118"/>
    </location>
</feature>
<gene>
    <name evidence="2" type="ORF">NIES806_32430</name>
</gene>
<organism evidence="2 3">
    <name type="scientific">Dolichospermum compactum NIES-806</name>
    <dbReference type="NCBI Taxonomy" id="1973481"/>
    <lineage>
        <taxon>Bacteria</taxon>
        <taxon>Bacillati</taxon>
        <taxon>Cyanobacteriota</taxon>
        <taxon>Cyanophyceae</taxon>
        <taxon>Nostocales</taxon>
        <taxon>Aphanizomenonaceae</taxon>
        <taxon>Dolichospermum</taxon>
        <taxon>Dolichospermum compactum</taxon>
    </lineage>
</organism>
<keyword evidence="3" id="KW-1185">Reference proteome</keyword>
<dbReference type="SMART" id="SM00670">
    <property type="entry name" value="PINc"/>
    <property type="match status" value="1"/>
</dbReference>
<proteinExistence type="predicted"/>
<protein>
    <recommendedName>
        <fullName evidence="1">PIN domain-containing protein</fullName>
    </recommendedName>
</protein>
<dbReference type="PANTHER" id="PTHR34610">
    <property type="entry name" value="SSL7007 PROTEIN"/>
    <property type="match status" value="1"/>
</dbReference>
<dbReference type="Pfam" id="PF13470">
    <property type="entry name" value="PIN_3"/>
    <property type="match status" value="1"/>
</dbReference>
<dbReference type="Proteomes" id="UP000218702">
    <property type="component" value="Chromosome"/>
</dbReference>
<reference evidence="2 3" key="1">
    <citation type="submission" date="2017-06" db="EMBL/GenBank/DDBJ databases">
        <title>Genome sequencing of cyanobaciteial culture collection at National Institute for Environmental Studies (NIES).</title>
        <authorList>
            <person name="Hirose Y."/>
            <person name="Shimura Y."/>
            <person name="Fujisawa T."/>
            <person name="Nakamura Y."/>
            <person name="Kawachi M."/>
        </authorList>
    </citation>
    <scope>NUCLEOTIDE SEQUENCE [LARGE SCALE GENOMIC DNA]</scope>
    <source>
        <strain evidence="2 3">NIES-806</strain>
    </source>
</reference>
<dbReference type="KEGG" id="dcm:NIES806_32430"/>
<dbReference type="PANTHER" id="PTHR34610:SF3">
    <property type="entry name" value="SSL7007 PROTEIN"/>
    <property type="match status" value="1"/>
</dbReference>